<name>A0A645HR98_9ZZZZ</name>
<organism evidence="1">
    <name type="scientific">bioreactor metagenome</name>
    <dbReference type="NCBI Taxonomy" id="1076179"/>
    <lineage>
        <taxon>unclassified sequences</taxon>
        <taxon>metagenomes</taxon>
        <taxon>ecological metagenomes</taxon>
    </lineage>
</organism>
<accession>A0A645HR98</accession>
<protein>
    <submittedName>
        <fullName evidence="1">Uncharacterized protein</fullName>
    </submittedName>
</protein>
<dbReference type="AlphaFoldDB" id="A0A645HR98"/>
<comment type="caution">
    <text evidence="1">The sequence shown here is derived from an EMBL/GenBank/DDBJ whole genome shotgun (WGS) entry which is preliminary data.</text>
</comment>
<proteinExistence type="predicted"/>
<evidence type="ECO:0000313" key="1">
    <source>
        <dbReference type="EMBL" id="MPN41571.1"/>
    </source>
</evidence>
<reference evidence="1" key="1">
    <citation type="submission" date="2019-08" db="EMBL/GenBank/DDBJ databases">
        <authorList>
            <person name="Kucharzyk K."/>
            <person name="Murdoch R.W."/>
            <person name="Higgins S."/>
            <person name="Loffler F."/>
        </authorList>
    </citation>
    <scope>NUCLEOTIDE SEQUENCE</scope>
</reference>
<gene>
    <name evidence="1" type="ORF">SDC9_189124</name>
</gene>
<sequence length="88" mass="9448">MCVATCSGQAIFLVNEDCGDGYAIVTLPYEFLPLPKIGSIGKGLNRAGSAVCDAEVIEIRTSPAFDKTTLLTMKVPKDMAMKARFFKA</sequence>
<dbReference type="EMBL" id="VSSQ01098721">
    <property type="protein sequence ID" value="MPN41571.1"/>
    <property type="molecule type" value="Genomic_DNA"/>
</dbReference>